<protein>
    <recommendedName>
        <fullName evidence="4">Transferring glycosyl group transferase</fullName>
    </recommendedName>
</protein>
<sequence length="214" mass="25439">MKTTIIMMIFCLVLTNASSNRITEKKDEDPKPKPWPEQFHSVLVINNTKKNELQVTDLWYDWPNGRNLNLIQKQLGKLLYDVEWNNGTSYYYTLDATSECRTVLFDVGILRPNWLEGATYLGQQHMDGFLCNVWQKVDFLWYYEDVVTRRPVYWLFYTGRAVHVITFEEGAVLEDSQWQAPVYCFNKKEEKEEQQQIDGYPHQFLRDIMPLVFT</sequence>
<dbReference type="AlphaFoldDB" id="A0A803L1I2"/>
<organism evidence="2 3">
    <name type="scientific">Chenopodium quinoa</name>
    <name type="common">Quinoa</name>
    <dbReference type="NCBI Taxonomy" id="63459"/>
    <lineage>
        <taxon>Eukaryota</taxon>
        <taxon>Viridiplantae</taxon>
        <taxon>Streptophyta</taxon>
        <taxon>Embryophyta</taxon>
        <taxon>Tracheophyta</taxon>
        <taxon>Spermatophyta</taxon>
        <taxon>Magnoliopsida</taxon>
        <taxon>eudicotyledons</taxon>
        <taxon>Gunneridae</taxon>
        <taxon>Pentapetalae</taxon>
        <taxon>Caryophyllales</taxon>
        <taxon>Chenopodiaceae</taxon>
        <taxon>Chenopodioideae</taxon>
        <taxon>Atripliceae</taxon>
        <taxon>Chenopodium</taxon>
    </lineage>
</organism>
<dbReference type="EnsemblPlants" id="AUR62005720-RA">
    <property type="protein sequence ID" value="AUR62005720-RA:cds"/>
    <property type="gene ID" value="AUR62005720"/>
</dbReference>
<dbReference type="Gramene" id="AUR62005720-RA">
    <property type="protein sequence ID" value="AUR62005720-RA:cds"/>
    <property type="gene ID" value="AUR62005720"/>
</dbReference>
<dbReference type="OMA" id="PFDKTCK"/>
<name>A0A803L1I2_CHEQI</name>
<proteinExistence type="predicted"/>
<evidence type="ECO:0000313" key="2">
    <source>
        <dbReference type="EnsemblPlants" id="AUR62005720-RA:cds"/>
    </source>
</evidence>
<feature type="signal peptide" evidence="1">
    <location>
        <begin position="1"/>
        <end position="19"/>
    </location>
</feature>
<keyword evidence="3" id="KW-1185">Reference proteome</keyword>
<dbReference type="Proteomes" id="UP000596660">
    <property type="component" value="Unplaced"/>
</dbReference>
<reference evidence="2" key="2">
    <citation type="submission" date="2021-03" db="UniProtKB">
        <authorList>
            <consortium name="EnsemblPlants"/>
        </authorList>
    </citation>
    <scope>IDENTIFICATION</scope>
</reference>
<dbReference type="PANTHER" id="PTHR33880">
    <property type="entry name" value="EXPRESSED PROTEIN"/>
    <property type="match status" value="1"/>
</dbReference>
<accession>A0A803L1I2</accession>
<evidence type="ECO:0000313" key="3">
    <source>
        <dbReference type="Proteomes" id="UP000596660"/>
    </source>
</evidence>
<dbReference type="PANTHER" id="PTHR33880:SF19">
    <property type="entry name" value="EXPRESSED PROTEIN"/>
    <property type="match status" value="1"/>
</dbReference>
<dbReference type="InterPro" id="IPR038941">
    <property type="entry name" value="At4g14100-like"/>
</dbReference>
<feature type="chain" id="PRO_5030716853" description="Transferring glycosyl group transferase" evidence="1">
    <location>
        <begin position="20"/>
        <end position="214"/>
    </location>
</feature>
<evidence type="ECO:0000256" key="1">
    <source>
        <dbReference type="SAM" id="SignalP"/>
    </source>
</evidence>
<keyword evidence="1" id="KW-0732">Signal</keyword>
<reference evidence="2" key="1">
    <citation type="journal article" date="2017" name="Nature">
        <title>The genome of Chenopodium quinoa.</title>
        <authorList>
            <person name="Jarvis D.E."/>
            <person name="Ho Y.S."/>
            <person name="Lightfoot D.J."/>
            <person name="Schmoeckel S.M."/>
            <person name="Li B."/>
            <person name="Borm T.J.A."/>
            <person name="Ohyanagi H."/>
            <person name="Mineta K."/>
            <person name="Michell C.T."/>
            <person name="Saber N."/>
            <person name="Kharbatia N.M."/>
            <person name="Rupper R.R."/>
            <person name="Sharp A.R."/>
            <person name="Dally N."/>
            <person name="Boughton B.A."/>
            <person name="Woo Y.H."/>
            <person name="Gao G."/>
            <person name="Schijlen E.G.W.M."/>
            <person name="Guo X."/>
            <person name="Momin A.A."/>
            <person name="Negrao S."/>
            <person name="Al-Babili S."/>
            <person name="Gehring C."/>
            <person name="Roessner U."/>
            <person name="Jung C."/>
            <person name="Murphy K."/>
            <person name="Arold S.T."/>
            <person name="Gojobori T."/>
            <person name="van der Linden C.G."/>
            <person name="van Loo E.N."/>
            <person name="Jellen E.N."/>
            <person name="Maughan P.J."/>
            <person name="Tester M."/>
        </authorList>
    </citation>
    <scope>NUCLEOTIDE SEQUENCE [LARGE SCALE GENOMIC DNA]</scope>
    <source>
        <strain evidence="2">cv. PI 614886</strain>
    </source>
</reference>
<evidence type="ECO:0008006" key="4">
    <source>
        <dbReference type="Google" id="ProtNLM"/>
    </source>
</evidence>